<evidence type="ECO:0000313" key="2">
    <source>
        <dbReference type="EMBL" id="KAJ1521764.1"/>
    </source>
</evidence>
<sequence length="332" mass="36287">MAQDKDMWFDDSFEWDWIHHNEDNAELEQFMLTFEMPQYDLDFSGDTFRPNGAFTQEAAGRALGPVPVVDLDATTLVWPVLHRKPLFDRDVTTLLMSDLGETSLEMSLLNDTFKCGTESVLDLPSGFDYLASPSLIDLVSSVDEAMSGEEKEVPVVTLRDSDSSDSGCGTGTGNRSVSDDDDEVVVVPGRNRRRFFSSSSDSDDDEVRRHRGPKRMRLLSSESESSVTSRDDDGDADNYHDDDHNSDGDDEGNGGHESSDSGENDADGYHDDPYGGEAADDDHLVHQHDDDSGLGKSFNTNSSGAFSPGDGDIGVGRERGCRAQMLSGGLKC</sequence>
<proteinExistence type="predicted"/>
<comment type="caution">
    <text evidence="2">The sequence shown here is derived from an EMBL/GenBank/DDBJ whole genome shotgun (WGS) entry which is preliminary data.</text>
</comment>
<reference evidence="2" key="1">
    <citation type="submission" date="2022-12" db="EMBL/GenBank/DDBJ databases">
        <title>Chromosome-level genome assembly of the bean flower thrips Megalurothrips usitatus.</title>
        <authorList>
            <person name="Ma L."/>
            <person name="Liu Q."/>
            <person name="Li H."/>
            <person name="Cai W."/>
        </authorList>
    </citation>
    <scope>NUCLEOTIDE SEQUENCE</scope>
    <source>
        <strain evidence="2">Cailab_2022a</strain>
    </source>
</reference>
<accession>A0AAV7XAW5</accession>
<dbReference type="EMBL" id="JAPTSV010000013">
    <property type="protein sequence ID" value="KAJ1521764.1"/>
    <property type="molecule type" value="Genomic_DNA"/>
</dbReference>
<feature type="compositionally biased region" description="Basic and acidic residues" evidence="1">
    <location>
        <begin position="237"/>
        <end position="259"/>
    </location>
</feature>
<gene>
    <name evidence="2" type="ORF">ONE63_003399</name>
</gene>
<dbReference type="AlphaFoldDB" id="A0AAV7XAW5"/>
<dbReference type="Proteomes" id="UP001075354">
    <property type="component" value="Chromosome 13"/>
</dbReference>
<evidence type="ECO:0000313" key="3">
    <source>
        <dbReference type="Proteomes" id="UP001075354"/>
    </source>
</evidence>
<feature type="region of interest" description="Disordered" evidence="1">
    <location>
        <begin position="146"/>
        <end position="318"/>
    </location>
</feature>
<name>A0AAV7XAW5_9NEOP</name>
<evidence type="ECO:0000256" key="1">
    <source>
        <dbReference type="SAM" id="MobiDB-lite"/>
    </source>
</evidence>
<keyword evidence="3" id="KW-1185">Reference proteome</keyword>
<protein>
    <submittedName>
        <fullName evidence="2">Uncharacterized protein</fullName>
    </submittedName>
</protein>
<feature type="compositionally biased region" description="Basic and acidic residues" evidence="1">
    <location>
        <begin position="281"/>
        <end position="293"/>
    </location>
</feature>
<organism evidence="2 3">
    <name type="scientific">Megalurothrips usitatus</name>
    <name type="common">bean blossom thrips</name>
    <dbReference type="NCBI Taxonomy" id="439358"/>
    <lineage>
        <taxon>Eukaryota</taxon>
        <taxon>Metazoa</taxon>
        <taxon>Ecdysozoa</taxon>
        <taxon>Arthropoda</taxon>
        <taxon>Hexapoda</taxon>
        <taxon>Insecta</taxon>
        <taxon>Pterygota</taxon>
        <taxon>Neoptera</taxon>
        <taxon>Paraneoptera</taxon>
        <taxon>Thysanoptera</taxon>
        <taxon>Terebrantia</taxon>
        <taxon>Thripoidea</taxon>
        <taxon>Thripidae</taxon>
        <taxon>Megalurothrips</taxon>
    </lineage>
</organism>